<keyword evidence="3" id="KW-0902">Two-component regulatory system</keyword>
<dbReference type="InterPro" id="IPR015943">
    <property type="entry name" value="WD40/YVTN_repeat-like_dom_sf"/>
</dbReference>
<gene>
    <name evidence="7" type="ORF">FHS03_003712</name>
</gene>
<dbReference type="Gene3D" id="2.130.10.10">
    <property type="entry name" value="YVTN repeat-like/Quinoprotein amine dehydrogenase"/>
    <property type="match status" value="3"/>
</dbReference>
<dbReference type="PANTHER" id="PTHR24421:SF62">
    <property type="entry name" value="SENSORY TRANSDUCTION HISTIDINE KINASE"/>
    <property type="match status" value="1"/>
</dbReference>
<feature type="domain" description="Histidine kinase/HSP90-like ATPase" evidence="6">
    <location>
        <begin position="884"/>
        <end position="981"/>
    </location>
</feature>
<dbReference type="Gene3D" id="3.30.565.10">
    <property type="entry name" value="Histidine kinase-like ATPase, C-terminal domain"/>
    <property type="match status" value="1"/>
</dbReference>
<reference evidence="7 8" key="1">
    <citation type="submission" date="2020-08" db="EMBL/GenBank/DDBJ databases">
        <title>Genomic Encyclopedia of Type Strains, Phase III (KMG-III): the genomes of soil and plant-associated and newly described type strains.</title>
        <authorList>
            <person name="Whitman W."/>
        </authorList>
    </citation>
    <scope>NUCLEOTIDE SEQUENCE [LARGE SCALE GENOMIC DNA]</scope>
    <source>
        <strain evidence="7 8">CECT 8897</strain>
    </source>
</reference>
<name>A0A7W5BEC2_9BURK</name>
<dbReference type="SUPFAM" id="SSF63829">
    <property type="entry name" value="Calcium-dependent phosphotriesterase"/>
    <property type="match status" value="2"/>
</dbReference>
<evidence type="ECO:0000256" key="2">
    <source>
        <dbReference type="ARBA" id="ARBA00022777"/>
    </source>
</evidence>
<dbReference type="SUPFAM" id="SSF55874">
    <property type="entry name" value="ATPase domain of HSP90 chaperone/DNA topoisomerase II/histidine kinase"/>
    <property type="match status" value="1"/>
</dbReference>
<dbReference type="Gene3D" id="1.20.5.1930">
    <property type="match status" value="1"/>
</dbReference>
<keyword evidence="8" id="KW-1185">Reference proteome</keyword>
<dbReference type="EMBL" id="JACHXD010000010">
    <property type="protein sequence ID" value="MBB3120645.1"/>
    <property type="molecule type" value="Genomic_DNA"/>
</dbReference>
<evidence type="ECO:0000313" key="8">
    <source>
        <dbReference type="Proteomes" id="UP000541535"/>
    </source>
</evidence>
<dbReference type="GO" id="GO:0000155">
    <property type="term" value="F:phosphorelay sensor kinase activity"/>
    <property type="evidence" value="ECO:0007669"/>
    <property type="project" value="InterPro"/>
</dbReference>
<dbReference type="Proteomes" id="UP000541535">
    <property type="component" value="Unassembled WGS sequence"/>
</dbReference>
<keyword evidence="1" id="KW-0808">Transferase</keyword>
<dbReference type="InterPro" id="IPR050482">
    <property type="entry name" value="Sensor_HK_TwoCompSys"/>
</dbReference>
<feature type="transmembrane region" description="Helical" evidence="4">
    <location>
        <begin position="742"/>
        <end position="760"/>
    </location>
</feature>
<dbReference type="InterPro" id="IPR011712">
    <property type="entry name" value="Sig_transdc_His_kin_sub3_dim/P"/>
</dbReference>
<sequence>MHRRVIFLFAFLLFCKTALAAELNYPIITQHHTAWSAKDGVPGRITGLAQTPDGWLWMASSRGLFRFDGVSFEKYQDIKQPLASSSVLTVGTLPSGALWAGYRFGGFSVLQDGKLSHFGAKDGLPPSTVRTVVHDLDGGVWVGTASGLYHRAPGAPAWRLAQIDGVSAKARVGAILLDDAGTLWVRTVDATVARARGESAFRRAADGGSYGQIVKAPDGSIWMSDLDKAGLQMLHAPTGRPVFQPPALPAISYLAFDQQGNAWAAPSKEFGVLRVGRAQAPDRVTWLDEPQGLSGTVNAMLVDREGNTWIGTGKGLDRFRANRLESIDVPDYLADARPIAAGPNGSLRVDRYVLERPGQGREAATLIGPPPTAKNIVTNVYSDPDGSFWIGSLTELFHVVDGRSQTIDLPPTEKKEAAISGMAKDATGALWIIRSRLQRYRNGVWQSGGGHRQLEDFKAIAIFCDSRGRMWFGSTTNEIALLDGEQLRILQESDGPRLGSIKQFTEYRGEIWIGGEDGVAVYDGKRFATISARAGDAFSGASGLVFDAKGTLWINGLYGISGITAAELAAARRDSAYKVRFSRYDFLDGLRGTPAQYAQTPTALMGTDGRMWFSTSFGIYNLAPEAMARNPLRPTVLVRRLRSGEMVFDATGTPALPPGSTSAQIDYTALSLTMPERMQFKYRLEGVDEAWQEAGTRRTAYYTGLAPGHYRFRVIASNNDGLWNESGASLDFSIQPSFVQTIWFKSLCAAAFLLALYLFYRWRLALATRRAREHYHVRLLERERIARALHDTLLQGVQILTTRFQLAMAPLPSGLPERRMMEKALDAADQVIAEARDQVSDLRLGPETGDRLQSALRQLAGWRAEQQVECVVGVTGAPRDVPAQVCDEMAAIAREAFNNALQHAQAGRVDITLAYRDDGLRLGVKDDGRGMAPAILQAGGRSGHWGLPGMRERAAALKAELEIRSAPDAGTEIALIVPAHLAYRAADRAARWGWLRRR</sequence>
<keyword evidence="4" id="KW-0472">Membrane</keyword>
<dbReference type="PANTHER" id="PTHR24421">
    <property type="entry name" value="NITRATE/NITRITE SENSOR PROTEIN NARX-RELATED"/>
    <property type="match status" value="1"/>
</dbReference>
<organism evidence="7 8">
    <name type="scientific">Pseudoduganella violacea</name>
    <dbReference type="NCBI Taxonomy" id="1715466"/>
    <lineage>
        <taxon>Bacteria</taxon>
        <taxon>Pseudomonadati</taxon>
        <taxon>Pseudomonadota</taxon>
        <taxon>Betaproteobacteria</taxon>
        <taxon>Burkholderiales</taxon>
        <taxon>Oxalobacteraceae</taxon>
        <taxon>Telluria group</taxon>
        <taxon>Pseudoduganella</taxon>
    </lineage>
</organism>
<dbReference type="Pfam" id="PF07730">
    <property type="entry name" value="HisKA_3"/>
    <property type="match status" value="1"/>
</dbReference>
<keyword evidence="5" id="KW-0732">Signal</keyword>
<keyword evidence="4" id="KW-0812">Transmembrane</keyword>
<dbReference type="SMART" id="SM00387">
    <property type="entry name" value="HATPase_c"/>
    <property type="match status" value="1"/>
</dbReference>
<keyword evidence="2 7" id="KW-0418">Kinase</keyword>
<feature type="chain" id="PRO_5030526810" evidence="5">
    <location>
        <begin position="21"/>
        <end position="998"/>
    </location>
</feature>
<dbReference type="AlphaFoldDB" id="A0A7W5BEC2"/>
<feature type="signal peptide" evidence="5">
    <location>
        <begin position="1"/>
        <end position="20"/>
    </location>
</feature>
<dbReference type="Gene3D" id="2.60.40.10">
    <property type="entry name" value="Immunoglobulins"/>
    <property type="match status" value="1"/>
</dbReference>
<evidence type="ECO:0000313" key="7">
    <source>
        <dbReference type="EMBL" id="MBB3120645.1"/>
    </source>
</evidence>
<dbReference type="InterPro" id="IPR036890">
    <property type="entry name" value="HATPase_C_sf"/>
</dbReference>
<proteinExistence type="predicted"/>
<dbReference type="GO" id="GO:0016020">
    <property type="term" value="C:membrane"/>
    <property type="evidence" value="ECO:0007669"/>
    <property type="project" value="InterPro"/>
</dbReference>
<dbReference type="InterPro" id="IPR003594">
    <property type="entry name" value="HATPase_dom"/>
</dbReference>
<protein>
    <submittedName>
        <fullName evidence="7">Signal transduction histidine kinase/ligand-binding sensor domain-containing protein</fullName>
    </submittedName>
</protein>
<dbReference type="GO" id="GO:0046983">
    <property type="term" value="F:protein dimerization activity"/>
    <property type="evidence" value="ECO:0007669"/>
    <property type="project" value="InterPro"/>
</dbReference>
<dbReference type="CDD" id="cd16917">
    <property type="entry name" value="HATPase_UhpB-NarQ-NarX-like"/>
    <property type="match status" value="1"/>
</dbReference>
<keyword evidence="4" id="KW-1133">Transmembrane helix</keyword>
<dbReference type="Pfam" id="PF07495">
    <property type="entry name" value="Y_Y_Y"/>
    <property type="match status" value="1"/>
</dbReference>
<dbReference type="InterPro" id="IPR013783">
    <property type="entry name" value="Ig-like_fold"/>
</dbReference>
<evidence type="ECO:0000256" key="4">
    <source>
        <dbReference type="SAM" id="Phobius"/>
    </source>
</evidence>
<evidence type="ECO:0000256" key="1">
    <source>
        <dbReference type="ARBA" id="ARBA00022679"/>
    </source>
</evidence>
<dbReference type="InterPro" id="IPR011123">
    <property type="entry name" value="Y_Y_Y"/>
</dbReference>
<dbReference type="RefSeq" id="WP_183442408.1">
    <property type="nucleotide sequence ID" value="NZ_JACHXD010000010.1"/>
</dbReference>
<accession>A0A7W5BEC2</accession>
<dbReference type="Pfam" id="PF02518">
    <property type="entry name" value="HATPase_c"/>
    <property type="match status" value="1"/>
</dbReference>
<evidence type="ECO:0000259" key="6">
    <source>
        <dbReference type="SMART" id="SM00387"/>
    </source>
</evidence>
<evidence type="ECO:0000256" key="3">
    <source>
        <dbReference type="ARBA" id="ARBA00023012"/>
    </source>
</evidence>
<comment type="caution">
    <text evidence="7">The sequence shown here is derived from an EMBL/GenBank/DDBJ whole genome shotgun (WGS) entry which is preliminary data.</text>
</comment>
<evidence type="ECO:0000256" key="5">
    <source>
        <dbReference type="SAM" id="SignalP"/>
    </source>
</evidence>